<dbReference type="AlphaFoldDB" id="A0AA43XLJ2"/>
<evidence type="ECO:0000256" key="1">
    <source>
        <dbReference type="PIRSR" id="PIRSR601310-1"/>
    </source>
</evidence>
<feature type="short sequence motif" description="Histidine triad motif" evidence="2 3">
    <location>
        <begin position="92"/>
        <end position="96"/>
    </location>
</feature>
<reference evidence="5 6" key="1">
    <citation type="submission" date="2019-04" db="EMBL/GenBank/DDBJ databases">
        <title>Isachenkonia alkalipeptolytica gen. nov. sp. nov. a new anaerobic, alkiliphilic organothrophic bacterium capable to reduce synthesized ferrihydrite isolated from a soda lake.</title>
        <authorList>
            <person name="Toshchakov S.V."/>
            <person name="Zavarzina D.G."/>
            <person name="Zhilina T.N."/>
            <person name="Kostrikina N.A."/>
            <person name="Kublanov I.V."/>
        </authorList>
    </citation>
    <scope>NUCLEOTIDE SEQUENCE [LARGE SCALE GENOMIC DNA]</scope>
    <source>
        <strain evidence="5 6">Z-1701</strain>
    </source>
</reference>
<keyword evidence="6" id="KW-1185">Reference proteome</keyword>
<accession>A0AA43XLJ2</accession>
<dbReference type="SUPFAM" id="SSF54197">
    <property type="entry name" value="HIT-like"/>
    <property type="match status" value="1"/>
</dbReference>
<name>A0AA43XLJ2_9CLOT</name>
<dbReference type="PROSITE" id="PS51084">
    <property type="entry name" value="HIT_2"/>
    <property type="match status" value="1"/>
</dbReference>
<feature type="domain" description="HIT" evidence="4">
    <location>
        <begin position="1"/>
        <end position="107"/>
    </location>
</feature>
<evidence type="ECO:0000313" key="5">
    <source>
        <dbReference type="EMBL" id="NBG88115.1"/>
    </source>
</evidence>
<dbReference type="PANTHER" id="PTHR42997">
    <property type="entry name" value="HIT FAMILY HYDROLASE"/>
    <property type="match status" value="1"/>
</dbReference>
<dbReference type="InterPro" id="IPR036265">
    <property type="entry name" value="HIT-like_sf"/>
</dbReference>
<dbReference type="Gene3D" id="3.30.428.10">
    <property type="entry name" value="HIT-like"/>
    <property type="match status" value="1"/>
</dbReference>
<evidence type="ECO:0000313" key="6">
    <source>
        <dbReference type="Proteomes" id="UP000449710"/>
    </source>
</evidence>
<dbReference type="InterPro" id="IPR011146">
    <property type="entry name" value="HIT-like"/>
</dbReference>
<dbReference type="PRINTS" id="PR00332">
    <property type="entry name" value="HISTRIAD"/>
</dbReference>
<protein>
    <submittedName>
        <fullName evidence="5">HIT family protein</fullName>
    </submittedName>
</protein>
<feature type="active site" description="Tele-AMP-histidine intermediate" evidence="1">
    <location>
        <position position="94"/>
    </location>
</feature>
<evidence type="ECO:0000256" key="3">
    <source>
        <dbReference type="PROSITE-ProRule" id="PRU00464"/>
    </source>
</evidence>
<gene>
    <name evidence="5" type="ORF">ISALK_06335</name>
</gene>
<evidence type="ECO:0000256" key="2">
    <source>
        <dbReference type="PIRSR" id="PIRSR601310-3"/>
    </source>
</evidence>
<dbReference type="GO" id="GO:0003824">
    <property type="term" value="F:catalytic activity"/>
    <property type="evidence" value="ECO:0007669"/>
    <property type="project" value="InterPro"/>
</dbReference>
<organism evidence="5 6">
    <name type="scientific">Isachenkonia alkalipeptolytica</name>
    <dbReference type="NCBI Taxonomy" id="2565777"/>
    <lineage>
        <taxon>Bacteria</taxon>
        <taxon>Bacillati</taxon>
        <taxon>Bacillota</taxon>
        <taxon>Clostridia</taxon>
        <taxon>Eubacteriales</taxon>
        <taxon>Clostridiaceae</taxon>
        <taxon>Isachenkonia</taxon>
    </lineage>
</organism>
<dbReference type="Pfam" id="PF01230">
    <property type="entry name" value="HIT"/>
    <property type="match status" value="1"/>
</dbReference>
<proteinExistence type="predicted"/>
<dbReference type="RefSeq" id="WP_160720311.1">
    <property type="nucleotide sequence ID" value="NZ_SUMG01000006.1"/>
</dbReference>
<dbReference type="Proteomes" id="UP000449710">
    <property type="component" value="Unassembled WGS sequence"/>
</dbReference>
<evidence type="ECO:0000259" key="4">
    <source>
        <dbReference type="PROSITE" id="PS51084"/>
    </source>
</evidence>
<dbReference type="InterPro" id="IPR052908">
    <property type="entry name" value="AP-4-A_phosphorylase"/>
</dbReference>
<dbReference type="PROSITE" id="PS00892">
    <property type="entry name" value="HIT_1"/>
    <property type="match status" value="1"/>
</dbReference>
<dbReference type="PANTHER" id="PTHR42997:SF1">
    <property type="entry name" value="AP-4-A PHOSPHORYLASE"/>
    <property type="match status" value="1"/>
</dbReference>
<comment type="caution">
    <text evidence="5">The sequence shown here is derived from an EMBL/GenBank/DDBJ whole genome shotgun (WGS) entry which is preliminary data.</text>
</comment>
<dbReference type="InterPro" id="IPR001310">
    <property type="entry name" value="Histidine_triad_HIT"/>
</dbReference>
<dbReference type="InterPro" id="IPR019808">
    <property type="entry name" value="Histidine_triad_CS"/>
</dbReference>
<sequence length="124" mass="14299">MSCLFCNLNKDQIILENDLAVAIMDKFPVNEGHMLFIPKRHFKTYFEATKEEVVALYDLLHEGKKYLDEKFNADGYNIGINIGEDAGQTIMHLHIHLIPRYKGDVEDPRGGIRHLKEQLVPYKG</sequence>
<dbReference type="EMBL" id="SUMG01000006">
    <property type="protein sequence ID" value="NBG88115.1"/>
    <property type="molecule type" value="Genomic_DNA"/>
</dbReference>